<evidence type="ECO:0000259" key="9">
    <source>
        <dbReference type="PROSITE" id="PS50928"/>
    </source>
</evidence>
<evidence type="ECO:0000313" key="11">
    <source>
        <dbReference type="Proteomes" id="UP000215767"/>
    </source>
</evidence>
<dbReference type="GO" id="GO:0071916">
    <property type="term" value="F:dipeptide transmembrane transporter activity"/>
    <property type="evidence" value="ECO:0007669"/>
    <property type="project" value="TreeGrafter"/>
</dbReference>
<evidence type="ECO:0000256" key="5">
    <source>
        <dbReference type="ARBA" id="ARBA00022989"/>
    </source>
</evidence>
<feature type="domain" description="ABC transmembrane type-1" evidence="9">
    <location>
        <begin position="126"/>
        <end position="357"/>
    </location>
</feature>
<feature type="transmembrane region" description="Helical" evidence="7">
    <location>
        <begin position="334"/>
        <end position="357"/>
    </location>
</feature>
<feature type="transmembrane region" description="Helical" evidence="7">
    <location>
        <begin position="35"/>
        <end position="57"/>
    </location>
</feature>
<proteinExistence type="inferred from homology"/>
<gene>
    <name evidence="10" type="ORF">CAL28_15505</name>
</gene>
<dbReference type="SUPFAM" id="SSF161098">
    <property type="entry name" value="MetI-like"/>
    <property type="match status" value="1"/>
</dbReference>
<keyword evidence="3" id="KW-1003">Cell membrane</keyword>
<name>A0A261UFV3_9BORD</name>
<dbReference type="OrthoDB" id="9803623at2"/>
<dbReference type="Proteomes" id="UP000215767">
    <property type="component" value="Unassembled WGS sequence"/>
</dbReference>
<feature type="region of interest" description="Disordered" evidence="8">
    <location>
        <begin position="1"/>
        <end position="23"/>
    </location>
</feature>
<dbReference type="PROSITE" id="PS50928">
    <property type="entry name" value="ABC_TM1"/>
    <property type="match status" value="1"/>
</dbReference>
<dbReference type="EMBL" id="NEVS01000004">
    <property type="protein sequence ID" value="OZI60784.1"/>
    <property type="molecule type" value="Genomic_DNA"/>
</dbReference>
<keyword evidence="5 7" id="KW-1133">Transmembrane helix</keyword>
<feature type="transmembrane region" description="Helical" evidence="7">
    <location>
        <begin position="132"/>
        <end position="154"/>
    </location>
</feature>
<comment type="subcellular location">
    <subcellularLocation>
        <location evidence="1 7">Cell membrane</location>
        <topology evidence="1 7">Multi-pass membrane protein</topology>
    </subcellularLocation>
</comment>
<keyword evidence="2 7" id="KW-0813">Transport</keyword>
<keyword evidence="4 7" id="KW-0812">Transmembrane</keyword>
<dbReference type="PANTHER" id="PTHR43163">
    <property type="entry name" value="DIPEPTIDE TRANSPORT SYSTEM PERMEASE PROTEIN DPPB-RELATED"/>
    <property type="match status" value="1"/>
</dbReference>
<dbReference type="Pfam" id="PF19300">
    <property type="entry name" value="BPD_transp_1_N"/>
    <property type="match status" value="1"/>
</dbReference>
<dbReference type="RefSeq" id="WP_094842190.1">
    <property type="nucleotide sequence ID" value="NZ_NEVS01000004.1"/>
</dbReference>
<evidence type="ECO:0000256" key="7">
    <source>
        <dbReference type="RuleBase" id="RU363032"/>
    </source>
</evidence>
<feature type="transmembrane region" description="Helical" evidence="7">
    <location>
        <begin position="288"/>
        <end position="314"/>
    </location>
</feature>
<dbReference type="GO" id="GO:0005886">
    <property type="term" value="C:plasma membrane"/>
    <property type="evidence" value="ECO:0007669"/>
    <property type="project" value="UniProtKB-SubCell"/>
</dbReference>
<evidence type="ECO:0000256" key="3">
    <source>
        <dbReference type="ARBA" id="ARBA00022475"/>
    </source>
</evidence>
<keyword evidence="6 7" id="KW-0472">Membrane</keyword>
<dbReference type="Pfam" id="PF00528">
    <property type="entry name" value="BPD_transp_1"/>
    <property type="match status" value="1"/>
</dbReference>
<dbReference type="CDD" id="cd06261">
    <property type="entry name" value="TM_PBP2"/>
    <property type="match status" value="1"/>
</dbReference>
<reference evidence="11" key="1">
    <citation type="submission" date="2017-05" db="EMBL/GenBank/DDBJ databases">
        <title>Complete and WGS of Bordetella genogroups.</title>
        <authorList>
            <person name="Spilker T."/>
            <person name="Lipuma J."/>
        </authorList>
    </citation>
    <scope>NUCLEOTIDE SEQUENCE [LARGE SCALE GENOMIC DNA]</scope>
    <source>
        <strain evidence="11">AU8856</strain>
    </source>
</reference>
<evidence type="ECO:0000256" key="2">
    <source>
        <dbReference type="ARBA" id="ARBA00022448"/>
    </source>
</evidence>
<feature type="transmembrane region" description="Helical" evidence="7">
    <location>
        <begin position="230"/>
        <end position="249"/>
    </location>
</feature>
<evidence type="ECO:0000256" key="8">
    <source>
        <dbReference type="SAM" id="MobiDB-lite"/>
    </source>
</evidence>
<evidence type="ECO:0000313" key="10">
    <source>
        <dbReference type="EMBL" id="OZI60784.1"/>
    </source>
</evidence>
<feature type="compositionally biased region" description="Low complexity" evidence="8">
    <location>
        <begin position="1"/>
        <end position="15"/>
    </location>
</feature>
<protein>
    <submittedName>
        <fullName evidence="10">Peptide ABC transporter permease</fullName>
    </submittedName>
</protein>
<dbReference type="InterPro" id="IPR045621">
    <property type="entry name" value="BPD_transp_1_N"/>
</dbReference>
<feature type="transmembrane region" description="Helical" evidence="7">
    <location>
        <begin position="175"/>
        <end position="195"/>
    </location>
</feature>
<organism evidence="10 11">
    <name type="scientific">Bordetella genomosp. 11</name>
    <dbReference type="NCBI Taxonomy" id="1416808"/>
    <lineage>
        <taxon>Bacteria</taxon>
        <taxon>Pseudomonadati</taxon>
        <taxon>Pseudomonadota</taxon>
        <taxon>Betaproteobacteria</taxon>
        <taxon>Burkholderiales</taxon>
        <taxon>Alcaligenaceae</taxon>
        <taxon>Bordetella</taxon>
    </lineage>
</organism>
<dbReference type="Gene3D" id="1.10.3720.10">
    <property type="entry name" value="MetI-like"/>
    <property type="match status" value="1"/>
</dbReference>
<comment type="caution">
    <text evidence="10">The sequence shown here is derived from an EMBL/GenBank/DDBJ whole genome shotgun (WGS) entry which is preliminary data.</text>
</comment>
<dbReference type="InterPro" id="IPR035906">
    <property type="entry name" value="MetI-like_sf"/>
</dbReference>
<sequence length="365" mass="39543">MTTATPPLAEPQAPRQPRRPDPVQARKRLLANARAAGRTLLSVCITLLGLAALTFFIGRLLPLDPVVAVLGDNVTKEAYDAMYHQLGLDQPLIVQFGSYLHGILTLDLGTSLTTGKPVLQDIARVFPATLELASVAVLIGTGLGIPAGVFSAMYRDTWLDHLVRVIGLLGHSTPNFWLGLMGLVLLYGTLGWIGGPGRIDLAYEFDLADGTGFYLLDAALSGSWDVFANVFSHIVLPASILGFSAMAYISRMTRSFMIEQLGQEYVVTARAKGLSWARTVWIHAFRNVAVQVVTVVALSYAFLLEGAVLIETVFAWPGFGRYLTNALLAGDMNAVVGCTLLIGLIFVVLNLLCDLLYRIVDPRTR</sequence>
<dbReference type="InterPro" id="IPR000515">
    <property type="entry name" value="MetI-like"/>
</dbReference>
<dbReference type="PANTHER" id="PTHR43163:SF8">
    <property type="entry name" value="D,D-DIPEPTIDE TRANSPORT SYSTEM PERMEASE PROTEIN DDPB-RELATED"/>
    <property type="match status" value="1"/>
</dbReference>
<keyword evidence="11" id="KW-1185">Reference proteome</keyword>
<comment type="similarity">
    <text evidence="7">Belongs to the binding-protein-dependent transport system permease family.</text>
</comment>
<accession>A0A261UFV3</accession>
<evidence type="ECO:0000256" key="4">
    <source>
        <dbReference type="ARBA" id="ARBA00022692"/>
    </source>
</evidence>
<dbReference type="AlphaFoldDB" id="A0A261UFV3"/>
<evidence type="ECO:0000256" key="1">
    <source>
        <dbReference type="ARBA" id="ARBA00004651"/>
    </source>
</evidence>
<evidence type="ECO:0000256" key="6">
    <source>
        <dbReference type="ARBA" id="ARBA00023136"/>
    </source>
</evidence>